<feature type="transmembrane region" description="Helical" evidence="7">
    <location>
        <begin position="29"/>
        <end position="50"/>
    </location>
</feature>
<reference evidence="8" key="1">
    <citation type="submission" date="2020-06" db="EMBL/GenBank/DDBJ databases">
        <authorList>
            <person name="Li T."/>
            <person name="Hu X."/>
            <person name="Zhang T."/>
            <person name="Song X."/>
            <person name="Zhang H."/>
            <person name="Dai N."/>
            <person name="Sheng W."/>
            <person name="Hou X."/>
            <person name="Wei L."/>
        </authorList>
    </citation>
    <scope>NUCLEOTIDE SEQUENCE</scope>
    <source>
        <strain evidence="8">3651</strain>
        <tissue evidence="8">Leaf</tissue>
    </source>
</reference>
<dbReference type="EMBL" id="JACGWO010000005">
    <property type="protein sequence ID" value="KAK4426884.1"/>
    <property type="molecule type" value="Genomic_DNA"/>
</dbReference>
<proteinExistence type="predicted"/>
<evidence type="ECO:0000313" key="8">
    <source>
        <dbReference type="EMBL" id="KAK4426884.1"/>
    </source>
</evidence>
<evidence type="ECO:0000256" key="1">
    <source>
        <dbReference type="ARBA" id="ARBA00004606"/>
    </source>
</evidence>
<evidence type="ECO:0000256" key="7">
    <source>
        <dbReference type="SAM" id="Phobius"/>
    </source>
</evidence>
<evidence type="ECO:0000256" key="6">
    <source>
        <dbReference type="SAM" id="MobiDB-lite"/>
    </source>
</evidence>
<dbReference type="AlphaFoldDB" id="A0AAE1YBB2"/>
<dbReference type="Pfam" id="PF02485">
    <property type="entry name" value="Branch"/>
    <property type="match status" value="1"/>
</dbReference>
<dbReference type="InterPro" id="IPR003406">
    <property type="entry name" value="Glyco_trans_14"/>
</dbReference>
<organism evidence="8 9">
    <name type="scientific">Sesamum alatum</name>
    <dbReference type="NCBI Taxonomy" id="300844"/>
    <lineage>
        <taxon>Eukaryota</taxon>
        <taxon>Viridiplantae</taxon>
        <taxon>Streptophyta</taxon>
        <taxon>Embryophyta</taxon>
        <taxon>Tracheophyta</taxon>
        <taxon>Spermatophyta</taxon>
        <taxon>Magnoliopsida</taxon>
        <taxon>eudicotyledons</taxon>
        <taxon>Gunneridae</taxon>
        <taxon>Pentapetalae</taxon>
        <taxon>asterids</taxon>
        <taxon>lamiids</taxon>
        <taxon>Lamiales</taxon>
        <taxon>Pedaliaceae</taxon>
        <taxon>Sesamum</taxon>
    </lineage>
</organism>
<keyword evidence="7" id="KW-1133">Transmembrane helix</keyword>
<reference evidence="8" key="2">
    <citation type="journal article" date="2024" name="Plant">
        <title>Genomic evolution and insights into agronomic trait innovations of Sesamum species.</title>
        <authorList>
            <person name="Miao H."/>
            <person name="Wang L."/>
            <person name="Qu L."/>
            <person name="Liu H."/>
            <person name="Sun Y."/>
            <person name="Le M."/>
            <person name="Wang Q."/>
            <person name="Wei S."/>
            <person name="Zheng Y."/>
            <person name="Lin W."/>
            <person name="Duan Y."/>
            <person name="Cao H."/>
            <person name="Xiong S."/>
            <person name="Wang X."/>
            <person name="Wei L."/>
            <person name="Li C."/>
            <person name="Ma Q."/>
            <person name="Ju M."/>
            <person name="Zhao R."/>
            <person name="Li G."/>
            <person name="Mu C."/>
            <person name="Tian Q."/>
            <person name="Mei H."/>
            <person name="Zhang T."/>
            <person name="Gao T."/>
            <person name="Zhang H."/>
        </authorList>
    </citation>
    <scope>NUCLEOTIDE SEQUENCE</scope>
    <source>
        <strain evidence="8">3651</strain>
    </source>
</reference>
<dbReference type="Proteomes" id="UP001293254">
    <property type="component" value="Unassembled WGS sequence"/>
</dbReference>
<gene>
    <name evidence="8" type="ORF">Salat_1457200</name>
</gene>
<accession>A0AAE1YBB2</accession>
<keyword evidence="9" id="KW-1185">Reference proteome</keyword>
<keyword evidence="4 7" id="KW-0472">Membrane</keyword>
<dbReference type="PANTHER" id="PTHR31042:SF111">
    <property type="entry name" value="CORE-2_I-BRANCHING BETA-1,6-N-ACETYLGLUCOSAMINYLTRANSFERASE FAMILY PROTEIN"/>
    <property type="match status" value="1"/>
</dbReference>
<keyword evidence="5" id="KW-0325">Glycoprotein</keyword>
<dbReference type="GO" id="GO:0016020">
    <property type="term" value="C:membrane"/>
    <property type="evidence" value="ECO:0007669"/>
    <property type="project" value="UniProtKB-SubCell"/>
</dbReference>
<keyword evidence="7" id="KW-0812">Transmembrane</keyword>
<evidence type="ECO:0000256" key="2">
    <source>
        <dbReference type="ARBA" id="ARBA00022676"/>
    </source>
</evidence>
<evidence type="ECO:0000313" key="9">
    <source>
        <dbReference type="Proteomes" id="UP001293254"/>
    </source>
</evidence>
<feature type="compositionally biased region" description="Pro residues" evidence="6">
    <location>
        <begin position="68"/>
        <end position="114"/>
    </location>
</feature>
<dbReference type="InterPro" id="IPR044174">
    <property type="entry name" value="BC10-like"/>
</dbReference>
<feature type="region of interest" description="Disordered" evidence="6">
    <location>
        <begin position="68"/>
        <end position="119"/>
    </location>
</feature>
<dbReference type="GO" id="GO:0016757">
    <property type="term" value="F:glycosyltransferase activity"/>
    <property type="evidence" value="ECO:0007669"/>
    <property type="project" value="UniProtKB-KW"/>
</dbReference>
<evidence type="ECO:0000256" key="5">
    <source>
        <dbReference type="ARBA" id="ARBA00023180"/>
    </source>
</evidence>
<name>A0AAE1YBB2_9LAMI</name>
<dbReference type="PANTHER" id="PTHR31042">
    <property type="entry name" value="CORE-2/I-BRANCHING BETA-1,6-N-ACETYLGLUCOSAMINYLTRANSFERASE FAMILY PROTEIN-RELATED"/>
    <property type="match status" value="1"/>
</dbReference>
<protein>
    <submittedName>
        <fullName evidence="8">Uncharacterized protein</fullName>
    </submittedName>
</protein>
<evidence type="ECO:0000256" key="4">
    <source>
        <dbReference type="ARBA" id="ARBA00023136"/>
    </source>
</evidence>
<comment type="subcellular location">
    <subcellularLocation>
        <location evidence="1">Membrane</location>
        <topology evidence="1">Single-pass type II membrane protein</topology>
    </subcellularLocation>
</comment>
<evidence type="ECO:0000256" key="3">
    <source>
        <dbReference type="ARBA" id="ARBA00022679"/>
    </source>
</evidence>
<keyword evidence="2" id="KW-0328">Glycosyltransferase</keyword>
<comment type="caution">
    <text evidence="8">The sequence shown here is derived from an EMBL/GenBank/DDBJ whole genome shotgun (WGS) entry which is preliminary data.</text>
</comment>
<sequence>MKREHQQEEQQQFFQSARFYTSQSHLQTLIIYFLFFGSGLMIGITLSFYLTDTPPGLQLKQFISTVLPPPPPHLDPPPPLPPIPVQQPPPPPPTPVLPPPPPPPAPVLPPPPSPTASTTLMHEMGDKELLWRASMKPKIGEYPFKRTPKVAFMFLARKELPLAPLWEMFFRGHEGLYSIYVHHQPSYNGLRQKDRFFMAGGFQARYASQASYT</sequence>
<keyword evidence="3" id="KW-0808">Transferase</keyword>